<dbReference type="OrthoDB" id="9815830at2"/>
<dbReference type="Pfam" id="PF02537">
    <property type="entry name" value="CRCB"/>
    <property type="match status" value="1"/>
</dbReference>
<comment type="catalytic activity">
    <reaction evidence="8">
        <text>fluoride(in) = fluoride(out)</text>
        <dbReference type="Rhea" id="RHEA:76159"/>
        <dbReference type="ChEBI" id="CHEBI:17051"/>
    </reaction>
    <physiologicalReaction direction="left-to-right" evidence="8">
        <dbReference type="Rhea" id="RHEA:76160"/>
    </physiologicalReaction>
</comment>
<keyword evidence="13" id="KW-1185">Reference proteome</keyword>
<dbReference type="EMBL" id="CP080467">
    <property type="protein sequence ID" value="UNO48376.1"/>
    <property type="molecule type" value="Genomic_DNA"/>
</dbReference>
<evidence type="ECO:0000313" key="12">
    <source>
        <dbReference type="EMBL" id="UNO48376.1"/>
    </source>
</evidence>
<comment type="function">
    <text evidence="9">Fluoride-specific ion channel. Important for reducing fluoride concentration in the cell, thus reducing its toxicity.</text>
</comment>
<evidence type="ECO:0000256" key="5">
    <source>
        <dbReference type="ARBA" id="ARBA00023136"/>
    </source>
</evidence>
<keyword evidence="6" id="KW-0407">Ion channel</keyword>
<dbReference type="GO" id="GO:0034220">
    <property type="term" value="P:monoatomic ion transmembrane transport"/>
    <property type="evidence" value="ECO:0007669"/>
    <property type="project" value="UniProtKB-KW"/>
</dbReference>
<comment type="similarity">
    <text evidence="7 10">Belongs to the fluoride channel Fluc/FEX (TC 1.A.43) family.</text>
</comment>
<feature type="transmembrane region" description="Helical" evidence="10">
    <location>
        <begin position="27"/>
        <end position="46"/>
    </location>
</feature>
<protein>
    <recommendedName>
        <fullName evidence="10">Fluoride-specific ion channel</fullName>
    </recommendedName>
</protein>
<evidence type="ECO:0000256" key="4">
    <source>
        <dbReference type="ARBA" id="ARBA00022989"/>
    </source>
</evidence>
<evidence type="ECO:0000256" key="11">
    <source>
        <dbReference type="SAM" id="MobiDB-lite"/>
    </source>
</evidence>
<keyword evidence="6" id="KW-0813">Transport</keyword>
<feature type="compositionally biased region" description="Polar residues" evidence="11">
    <location>
        <begin position="122"/>
        <end position="131"/>
    </location>
</feature>
<dbReference type="AlphaFoldDB" id="T0BM73"/>
<feature type="transmembrane region" description="Helical" evidence="10">
    <location>
        <begin position="58"/>
        <end position="79"/>
    </location>
</feature>
<evidence type="ECO:0000256" key="3">
    <source>
        <dbReference type="ARBA" id="ARBA00022692"/>
    </source>
</evidence>
<feature type="compositionally biased region" description="Basic and acidic residues" evidence="11">
    <location>
        <begin position="111"/>
        <end position="121"/>
    </location>
</feature>
<keyword evidence="2 10" id="KW-1003">Cell membrane</keyword>
<name>T0BM73_ALIAG</name>
<feature type="region of interest" description="Disordered" evidence="11">
    <location>
        <begin position="111"/>
        <end position="147"/>
    </location>
</feature>
<keyword evidence="6" id="KW-0406">Ion transport</keyword>
<evidence type="ECO:0000256" key="10">
    <source>
        <dbReference type="RuleBase" id="RU004340"/>
    </source>
</evidence>
<accession>T0BM73</accession>
<dbReference type="Proteomes" id="UP000829401">
    <property type="component" value="Chromosome"/>
</dbReference>
<dbReference type="InterPro" id="IPR003691">
    <property type="entry name" value="FluC"/>
</dbReference>
<evidence type="ECO:0000313" key="13">
    <source>
        <dbReference type="Proteomes" id="UP000829401"/>
    </source>
</evidence>
<keyword evidence="4 10" id="KW-1133">Transmembrane helix</keyword>
<evidence type="ECO:0000256" key="8">
    <source>
        <dbReference type="ARBA" id="ARBA00035585"/>
    </source>
</evidence>
<evidence type="ECO:0000256" key="6">
    <source>
        <dbReference type="ARBA" id="ARBA00023303"/>
    </source>
</evidence>
<evidence type="ECO:0000256" key="9">
    <source>
        <dbReference type="ARBA" id="ARBA00049940"/>
    </source>
</evidence>
<dbReference type="STRING" id="1356854.N007_09775"/>
<organism evidence="12 13">
    <name type="scientific">Alicyclobacillus acidoterrestris (strain ATCC 49025 / DSM 3922 / CIP 106132 / NCIMB 13137 / GD3B)</name>
    <dbReference type="NCBI Taxonomy" id="1356854"/>
    <lineage>
        <taxon>Bacteria</taxon>
        <taxon>Bacillati</taxon>
        <taxon>Bacillota</taxon>
        <taxon>Bacilli</taxon>
        <taxon>Bacillales</taxon>
        <taxon>Alicyclobacillaceae</taxon>
        <taxon>Alicyclobacillus</taxon>
    </lineage>
</organism>
<keyword evidence="5 10" id="KW-0472">Membrane</keyword>
<dbReference type="RefSeq" id="WP_021297011.1">
    <property type="nucleotide sequence ID" value="NZ_AURB01000141.1"/>
</dbReference>
<dbReference type="KEGG" id="aaco:K1I37_17150"/>
<comment type="subcellular location">
    <subcellularLocation>
        <location evidence="1">Cell membrane</location>
        <topology evidence="1">Multi-pass membrane protein</topology>
    </subcellularLocation>
</comment>
<reference evidence="13" key="1">
    <citation type="journal article" date="2022" name="G3 (Bethesda)">
        <title>Unveiling the complete genome sequence of Alicyclobacillus acidoterrestris DSM 3922T, a taint-producing strain.</title>
        <authorList>
            <person name="Leonardo I.C."/>
            <person name="Barreto Crespo M.T."/>
            <person name="Gaspar F.B."/>
        </authorList>
    </citation>
    <scope>NUCLEOTIDE SEQUENCE [LARGE SCALE GENOMIC DNA]</scope>
    <source>
        <strain evidence="13">DSM 3922</strain>
    </source>
</reference>
<sequence>MKILYIMGFGFVGGVLRFSCGDSLTSILILNAAGAIALAMISSFAVHRTVWLETGIGVGFIGSLTTFSSLMFVTVDAYSQHSIEVLASMGITVGSIALCGLAMALTRRTKGRAELNDEPRDNQQNTRNQSRMPAHPSAPMGDDMQRV</sequence>
<gene>
    <name evidence="12" type="ORF">K1I37_17150</name>
</gene>
<evidence type="ECO:0000256" key="2">
    <source>
        <dbReference type="ARBA" id="ARBA00022475"/>
    </source>
</evidence>
<evidence type="ECO:0000256" key="7">
    <source>
        <dbReference type="ARBA" id="ARBA00035120"/>
    </source>
</evidence>
<keyword evidence="3 10" id="KW-0812">Transmembrane</keyword>
<evidence type="ECO:0000256" key="1">
    <source>
        <dbReference type="ARBA" id="ARBA00004651"/>
    </source>
</evidence>
<accession>A0A9E6ZJC3</accession>
<proteinExistence type="inferred from homology"/>
<feature type="transmembrane region" description="Helical" evidence="10">
    <location>
        <begin position="85"/>
        <end position="105"/>
    </location>
</feature>
<dbReference type="GO" id="GO:0005886">
    <property type="term" value="C:plasma membrane"/>
    <property type="evidence" value="ECO:0007669"/>
    <property type="project" value="UniProtKB-SubCell"/>
</dbReference>